<dbReference type="SUPFAM" id="SSF158446">
    <property type="entry name" value="IVS-encoded protein-like"/>
    <property type="match status" value="1"/>
</dbReference>
<dbReference type="AlphaFoldDB" id="A0A1G2PD96"/>
<gene>
    <name evidence="2" type="ORF">A2541_02695</name>
</gene>
<dbReference type="Proteomes" id="UP000176965">
    <property type="component" value="Unassembled WGS sequence"/>
</dbReference>
<evidence type="ECO:0000259" key="1">
    <source>
        <dbReference type="Pfam" id="PF22296"/>
    </source>
</evidence>
<evidence type="ECO:0000313" key="3">
    <source>
        <dbReference type="Proteomes" id="UP000176965"/>
    </source>
</evidence>
<accession>A0A1G2PD96</accession>
<dbReference type="CDD" id="cd16376">
    <property type="entry name" value="Avd_like"/>
    <property type="match status" value="1"/>
</dbReference>
<proteinExistence type="predicted"/>
<evidence type="ECO:0000313" key="2">
    <source>
        <dbReference type="EMBL" id="OHA46318.1"/>
    </source>
</evidence>
<dbReference type="EMBL" id="MHSQ01000031">
    <property type="protein sequence ID" value="OHA46318.1"/>
    <property type="molecule type" value="Genomic_DNA"/>
</dbReference>
<dbReference type="STRING" id="1802338.A2541_02695"/>
<comment type="caution">
    <text evidence="2">The sequence shown here is derived from an EMBL/GenBank/DDBJ whole genome shotgun (WGS) entry which is preliminary data.</text>
</comment>
<protein>
    <recommendedName>
        <fullName evidence="1">bAvd-like domain-containing protein</fullName>
    </recommendedName>
</protein>
<feature type="domain" description="bAvd-like" evidence="1">
    <location>
        <begin position="4"/>
        <end position="102"/>
    </location>
</feature>
<dbReference type="InterPro" id="IPR055360">
    <property type="entry name" value="bAvd"/>
</dbReference>
<sequence>MSYDLYKEFYCLRLSVPKQDRYTLWQKCENLLIEILEGILSASQQSKLEKLPILEKTSIKLNFLRVCIRLMQDIRAISSKKYILIEANLDEIGRMLGGWIKDTKSH</sequence>
<dbReference type="Gene3D" id="1.20.1440.60">
    <property type="entry name" value="23S rRNA-intervening sequence"/>
    <property type="match status" value="1"/>
</dbReference>
<dbReference type="Pfam" id="PF22296">
    <property type="entry name" value="bAvd"/>
    <property type="match status" value="1"/>
</dbReference>
<organism evidence="2 3">
    <name type="scientific">Candidatus Taylorbacteria bacterium RIFOXYD2_FULL_36_9</name>
    <dbReference type="NCBI Taxonomy" id="1802338"/>
    <lineage>
        <taxon>Bacteria</taxon>
        <taxon>Candidatus Tayloriibacteriota</taxon>
    </lineage>
</organism>
<dbReference type="InterPro" id="IPR036583">
    <property type="entry name" value="23S_rRNA_IVS_sf"/>
</dbReference>
<reference evidence="2 3" key="1">
    <citation type="journal article" date="2016" name="Nat. Commun.">
        <title>Thousands of microbial genomes shed light on interconnected biogeochemical processes in an aquifer system.</title>
        <authorList>
            <person name="Anantharaman K."/>
            <person name="Brown C.T."/>
            <person name="Hug L.A."/>
            <person name="Sharon I."/>
            <person name="Castelle C.J."/>
            <person name="Probst A.J."/>
            <person name="Thomas B.C."/>
            <person name="Singh A."/>
            <person name="Wilkins M.J."/>
            <person name="Karaoz U."/>
            <person name="Brodie E.L."/>
            <person name="Williams K.H."/>
            <person name="Hubbard S.S."/>
            <person name="Banfield J.F."/>
        </authorList>
    </citation>
    <scope>NUCLEOTIDE SEQUENCE [LARGE SCALE GENOMIC DNA]</scope>
</reference>
<name>A0A1G2PD96_9BACT</name>